<protein>
    <submittedName>
        <fullName evidence="3">DNA-binding transcriptional regulator, MarR family</fullName>
    </submittedName>
</protein>
<name>X5DEU2_9BACT</name>
<dbReference type="KEGG" id="dori:FH5T_00535"/>
<evidence type="ECO:0000259" key="1">
    <source>
        <dbReference type="SMART" id="SM00347"/>
    </source>
</evidence>
<dbReference type="GO" id="GO:0003677">
    <property type="term" value="F:DNA binding"/>
    <property type="evidence" value="ECO:0007669"/>
    <property type="project" value="UniProtKB-KW"/>
</dbReference>
<keyword evidence="4" id="KW-1185">Reference proteome</keyword>
<accession>X5DEU2</accession>
<evidence type="ECO:0000313" key="2">
    <source>
        <dbReference type="EMBL" id="AHW61418.1"/>
    </source>
</evidence>
<dbReference type="InterPro" id="IPR036388">
    <property type="entry name" value="WH-like_DNA-bd_sf"/>
</dbReference>
<evidence type="ECO:0000313" key="3">
    <source>
        <dbReference type="EMBL" id="SEU13284.1"/>
    </source>
</evidence>
<dbReference type="Proteomes" id="UP000023772">
    <property type="component" value="Chromosome"/>
</dbReference>
<dbReference type="HOGENOM" id="CLU_1188446_0_0_10"/>
<gene>
    <name evidence="2" type="ORF">FH5T_00535</name>
    <name evidence="3" type="ORF">SAMN05444285_15212</name>
</gene>
<dbReference type="Gene3D" id="1.10.10.10">
    <property type="entry name" value="Winged helix-like DNA-binding domain superfamily/Winged helix DNA-binding domain"/>
    <property type="match status" value="1"/>
</dbReference>
<dbReference type="OrthoDB" id="961069at2"/>
<dbReference type="InterPro" id="IPR036390">
    <property type="entry name" value="WH_DNA-bd_sf"/>
</dbReference>
<dbReference type="AlphaFoldDB" id="X5DEU2"/>
<dbReference type="SUPFAM" id="SSF46785">
    <property type="entry name" value="Winged helix' DNA-binding domain"/>
    <property type="match status" value="1"/>
</dbReference>
<dbReference type="Pfam" id="PF13463">
    <property type="entry name" value="HTH_27"/>
    <property type="match status" value="1"/>
</dbReference>
<evidence type="ECO:0000313" key="4">
    <source>
        <dbReference type="Proteomes" id="UP000023772"/>
    </source>
</evidence>
<dbReference type="InterPro" id="IPR000835">
    <property type="entry name" value="HTH_MarR-typ"/>
</dbReference>
<dbReference type="eggNOG" id="COG1846">
    <property type="taxonomic scope" value="Bacteria"/>
</dbReference>
<dbReference type="GO" id="GO:0003700">
    <property type="term" value="F:DNA-binding transcription factor activity"/>
    <property type="evidence" value="ECO:0007669"/>
    <property type="project" value="InterPro"/>
</dbReference>
<organism evidence="3 5">
    <name type="scientific">Draconibacterium orientale</name>
    <dbReference type="NCBI Taxonomy" id="1168034"/>
    <lineage>
        <taxon>Bacteria</taxon>
        <taxon>Pseudomonadati</taxon>
        <taxon>Bacteroidota</taxon>
        <taxon>Bacteroidia</taxon>
        <taxon>Marinilabiliales</taxon>
        <taxon>Prolixibacteraceae</taxon>
        <taxon>Draconibacterium</taxon>
    </lineage>
</organism>
<dbReference type="RefSeq" id="WP_038554232.1">
    <property type="nucleotide sequence ID" value="NZ_FOHT01000052.1"/>
</dbReference>
<dbReference type="Proteomes" id="UP000181981">
    <property type="component" value="Unassembled WGS sequence"/>
</dbReference>
<sequence>MDSKYKAIKQLIDFWALYEDEEKGEQTLLNFSQWIIDQIEREKISDTKIRTRNENKSRSESLDYLNRLDPLSRFQEHILRIARLEEFYLRKYLVDLPLNSRLEYLFLFTVDSLEKAKKTDLINIHLVEYTTGMDTIRRLIKNKLLYELPDVQDKRAKLLVLTKEGDGVLKRANRRMDEARDKFLLCISPNKWKKALPVLNEIDAFHSEIYLNHYDKPFSEISNLMDSLKHLNK</sequence>
<proteinExistence type="predicted"/>
<dbReference type="SMART" id="SM00347">
    <property type="entry name" value="HTH_MARR"/>
    <property type="match status" value="1"/>
</dbReference>
<reference evidence="2 4" key="1">
    <citation type="submission" date="2014-03" db="EMBL/GenBank/DDBJ databases">
        <title>Complete genome sequence of a deeply braunched marine Bacteroidia bacterium Draconibacterium orientale type strain FH5T.</title>
        <authorList>
            <person name="Li X."/>
            <person name="Wang X."/>
            <person name="Xie Z."/>
            <person name="Du Z."/>
            <person name="Chen G."/>
        </authorList>
    </citation>
    <scope>NUCLEOTIDE SEQUENCE [LARGE SCALE GENOMIC DNA]</scope>
    <source>
        <strain evidence="2 4">FH5</strain>
    </source>
</reference>
<dbReference type="STRING" id="1168034.FH5T_00535"/>
<reference evidence="3 5" key="2">
    <citation type="submission" date="2016-10" db="EMBL/GenBank/DDBJ databases">
        <authorList>
            <person name="de Groot N.N."/>
        </authorList>
    </citation>
    <scope>NUCLEOTIDE SEQUENCE [LARGE SCALE GENOMIC DNA]</scope>
    <source>
        <strain evidence="3 5">DSM 25947</strain>
    </source>
</reference>
<dbReference type="EMBL" id="CP007451">
    <property type="protein sequence ID" value="AHW61418.1"/>
    <property type="molecule type" value="Genomic_DNA"/>
</dbReference>
<keyword evidence="3" id="KW-0238">DNA-binding</keyword>
<feature type="domain" description="HTH marR-type" evidence="1">
    <location>
        <begin position="91"/>
        <end position="192"/>
    </location>
</feature>
<dbReference type="EMBL" id="FOHT01000052">
    <property type="protein sequence ID" value="SEU13284.1"/>
    <property type="molecule type" value="Genomic_DNA"/>
</dbReference>
<evidence type="ECO:0000313" key="5">
    <source>
        <dbReference type="Proteomes" id="UP000181981"/>
    </source>
</evidence>